<dbReference type="PANTHER" id="PTHR47691">
    <property type="entry name" value="REGULATOR-RELATED"/>
    <property type="match status" value="1"/>
</dbReference>
<dbReference type="InterPro" id="IPR016032">
    <property type="entry name" value="Sig_transdc_resp-reg_C-effctor"/>
</dbReference>
<dbReference type="InterPro" id="IPR036388">
    <property type="entry name" value="WH-like_DNA-bd_sf"/>
</dbReference>
<dbReference type="SUPFAM" id="SSF48452">
    <property type="entry name" value="TPR-like"/>
    <property type="match status" value="3"/>
</dbReference>
<dbReference type="Proteomes" id="UP000487268">
    <property type="component" value="Unassembled WGS sequence"/>
</dbReference>
<dbReference type="SUPFAM" id="SSF52540">
    <property type="entry name" value="P-loop containing nucleoside triphosphate hydrolases"/>
    <property type="match status" value="1"/>
</dbReference>
<dbReference type="GO" id="GO:0003677">
    <property type="term" value="F:DNA binding"/>
    <property type="evidence" value="ECO:0007669"/>
    <property type="project" value="UniProtKB-UniRule"/>
</dbReference>
<feature type="DNA-binding region" description="OmpR/PhoB-type" evidence="3">
    <location>
        <begin position="1"/>
        <end position="106"/>
    </location>
</feature>
<dbReference type="PANTHER" id="PTHR47691:SF3">
    <property type="entry name" value="HTH-TYPE TRANSCRIPTIONAL REGULATOR RV0890C-RELATED"/>
    <property type="match status" value="1"/>
</dbReference>
<reference evidence="5 6" key="1">
    <citation type="submission" date="2019-10" db="EMBL/GenBank/DDBJ databases">
        <title>Actinomadura rubteroloni sp. nov. and Actinomadura macrotermitis sp. nov., isolated from the gut of fungus growing-termite Macrotermes natalensis.</title>
        <authorList>
            <person name="Benndorf R."/>
            <person name="Martin K."/>
            <person name="Kuefner M."/>
            <person name="De Beer W."/>
            <person name="Kaster A.-K."/>
            <person name="Vollmers J."/>
            <person name="Poulsen M."/>
            <person name="Beemelmanns C."/>
        </authorList>
    </citation>
    <scope>NUCLEOTIDE SEQUENCE [LARGE SCALE GENOMIC DNA]</scope>
    <source>
        <strain evidence="5 6">RB68</strain>
    </source>
</reference>
<dbReference type="InterPro" id="IPR005158">
    <property type="entry name" value="BTAD"/>
</dbReference>
<dbReference type="GO" id="GO:0000160">
    <property type="term" value="P:phosphorelay signal transduction system"/>
    <property type="evidence" value="ECO:0007669"/>
    <property type="project" value="InterPro"/>
</dbReference>
<dbReference type="AlphaFoldDB" id="A0A7K0BX79"/>
<dbReference type="InterPro" id="IPR011990">
    <property type="entry name" value="TPR-like_helical_dom_sf"/>
</dbReference>
<evidence type="ECO:0000256" key="1">
    <source>
        <dbReference type="ARBA" id="ARBA00005820"/>
    </source>
</evidence>
<dbReference type="RefSeq" id="WP_153534059.1">
    <property type="nucleotide sequence ID" value="NZ_WEGH01000002.1"/>
</dbReference>
<gene>
    <name evidence="5" type="ORF">ACRB68_38700</name>
</gene>
<sequence>MRFGVLGETRAWHDDGTEVMLGGPARRALLALLLARPGEAVPAGRLIEDLYGDPEAGNALQAQVSRLRRAVPVEHTPAGYRVAAAPEDVDAGRFERLADEGRAALRAGDPARAAVLLREGLGLWRGEAFADFPDHPAGARLAERRLAAVEDRIEADLARGEPTGLVAELRELVAAHPLRERARELLMRALRAEGRPAEALAAFAETRQMLADELGADPSPGLAGLHRELLRGGPAAPPAPLTGFVGRDEDLAAVARLLRTARLVTLLGPGGVGKTRLAVEAAAAHPGEVCFVALAPLRDPADLPRAILAALGLPETGLLAPAAADPLARAAAALAERPPLLVIDNCEHLVEAAAGAVWRLLSDCPDLRVLATSREALGITGEHLWPVRPLPGDAAVRLFADRAAAVRPGFIPGDQVRAVCRALDDLPLAIELAAARLRSLDVAALAAGLDDRFALLARGSRAGDARHRTLRAVVVWSWDLLDEPERRVAHRFTAFAGGATAASARAVCGGPGVDAVLESLVDKSLLEVAGGRYRMLETIRAYAVEQPGEDASRAHAEHFLALAQTAAPHLVDEGQPHWLGVLAAEHDNLLAALRWAVRAQAVDIALPLLGSISTYLWIKGVAGAAASLAAELLRLPPRPGLEEEYVACVLVAGGDRDQVHAAARLLTASRSRRYPFLAFRWLLAHAVDGDLGAAFALLTAERDGPHPWSRAAAHMMLGFPELAAGRLEAAEREFAEAAASFGDHWGKAMTLDALAGVAALRGDDARALALTDEALALTEGLGAVEDRADLLCNRGDFQRDPAAARADYEAAAALARRAGSPTYLAAALRGLGDAAFRDGDLAAAGRLYRDALDRFDPAWMKSVGNRVRALTGLGRIAAAEGDPAAACARYLEAVEAGTTVGATFESARGVLALAELALGEGDAEGAARLLGAAAALRGVPVDESDVASSARAVLGDAAYTAAYETGARLSHADALRLAGLHEAAVNRALAVTP</sequence>
<evidence type="ECO:0000256" key="2">
    <source>
        <dbReference type="ARBA" id="ARBA00023125"/>
    </source>
</evidence>
<dbReference type="GO" id="GO:0006355">
    <property type="term" value="P:regulation of DNA-templated transcription"/>
    <property type="evidence" value="ECO:0007669"/>
    <property type="project" value="InterPro"/>
</dbReference>
<keyword evidence="6" id="KW-1185">Reference proteome</keyword>
<comment type="similarity">
    <text evidence="1">Belongs to the AfsR/DnrI/RedD regulatory family.</text>
</comment>
<dbReference type="OrthoDB" id="3194665at2"/>
<dbReference type="SMART" id="SM00862">
    <property type="entry name" value="Trans_reg_C"/>
    <property type="match status" value="1"/>
</dbReference>
<evidence type="ECO:0000259" key="4">
    <source>
        <dbReference type="PROSITE" id="PS51755"/>
    </source>
</evidence>
<dbReference type="GO" id="GO:0016887">
    <property type="term" value="F:ATP hydrolysis activity"/>
    <property type="evidence" value="ECO:0007669"/>
    <property type="project" value="InterPro"/>
</dbReference>
<organism evidence="5 6">
    <name type="scientific">Actinomadura macrotermitis</name>
    <dbReference type="NCBI Taxonomy" id="2585200"/>
    <lineage>
        <taxon>Bacteria</taxon>
        <taxon>Bacillati</taxon>
        <taxon>Actinomycetota</taxon>
        <taxon>Actinomycetes</taxon>
        <taxon>Streptosporangiales</taxon>
        <taxon>Thermomonosporaceae</taxon>
        <taxon>Actinomadura</taxon>
    </lineage>
</organism>
<evidence type="ECO:0000313" key="5">
    <source>
        <dbReference type="EMBL" id="MQY05793.1"/>
    </source>
</evidence>
<dbReference type="Gene3D" id="1.10.10.10">
    <property type="entry name" value="Winged helix-like DNA-binding domain superfamily/Winged helix DNA-binding domain"/>
    <property type="match status" value="1"/>
</dbReference>
<dbReference type="InterPro" id="IPR001867">
    <property type="entry name" value="OmpR/PhoB-type_DNA-bd"/>
</dbReference>
<protein>
    <recommendedName>
        <fullName evidence="4">OmpR/PhoB-type domain-containing protein</fullName>
    </recommendedName>
</protein>
<evidence type="ECO:0000313" key="6">
    <source>
        <dbReference type="Proteomes" id="UP000487268"/>
    </source>
</evidence>
<dbReference type="InterPro" id="IPR027417">
    <property type="entry name" value="P-loop_NTPase"/>
</dbReference>
<accession>A0A7K0BX79</accession>
<comment type="caution">
    <text evidence="5">The sequence shown here is derived from an EMBL/GenBank/DDBJ whole genome shotgun (WGS) entry which is preliminary data.</text>
</comment>
<dbReference type="InterPro" id="IPR049945">
    <property type="entry name" value="AAA_22"/>
</dbReference>
<feature type="domain" description="OmpR/PhoB-type" evidence="4">
    <location>
        <begin position="1"/>
        <end position="106"/>
    </location>
</feature>
<dbReference type="CDD" id="cd15831">
    <property type="entry name" value="BTAD"/>
    <property type="match status" value="1"/>
</dbReference>
<dbReference type="PROSITE" id="PS51755">
    <property type="entry name" value="OMPR_PHOB"/>
    <property type="match status" value="1"/>
</dbReference>
<dbReference type="Pfam" id="PF03704">
    <property type="entry name" value="BTAD"/>
    <property type="match status" value="1"/>
</dbReference>
<name>A0A7K0BX79_9ACTN</name>
<evidence type="ECO:0000256" key="3">
    <source>
        <dbReference type="PROSITE-ProRule" id="PRU01091"/>
    </source>
</evidence>
<dbReference type="EMBL" id="WEGH01000002">
    <property type="protein sequence ID" value="MQY05793.1"/>
    <property type="molecule type" value="Genomic_DNA"/>
</dbReference>
<dbReference type="Pfam" id="PF13401">
    <property type="entry name" value="AAA_22"/>
    <property type="match status" value="1"/>
</dbReference>
<proteinExistence type="inferred from homology"/>
<dbReference type="SMART" id="SM01043">
    <property type="entry name" value="BTAD"/>
    <property type="match status" value="1"/>
</dbReference>
<keyword evidence="2 3" id="KW-0238">DNA-binding</keyword>
<dbReference type="SUPFAM" id="SSF46894">
    <property type="entry name" value="C-terminal effector domain of the bipartite response regulators"/>
    <property type="match status" value="1"/>
</dbReference>
<dbReference type="Gene3D" id="1.25.40.10">
    <property type="entry name" value="Tetratricopeptide repeat domain"/>
    <property type="match status" value="2"/>
</dbReference>